<sequence>MAGADWKKSNLCNVISAISTQLYDVSNCIENIMRLIDKLCYDCATLYGSQKHFALDRTIQFSKQENHRHLNDIRTDEWFNIRATATVTGSTLNAALGLDTLKSQQEHYDCVKSGTKRKEPSPQVMEKIVYGTQNEIHAVATAVSKVMPVFFPNLIFSEEWCIKTESNGVCIVISPDGSFVEEETETTTMAVEIKSPFPAQPGTYKPPIYHKVPTYYVPQILSEMYALNVESLFFLCYSQESTSAMHTHFDADLWCPTSKKIKADCAFERED</sequence>
<evidence type="ECO:0000313" key="2">
    <source>
        <dbReference type="EMBL" id="OWF42919.1"/>
    </source>
</evidence>
<dbReference type="InterPro" id="IPR011335">
    <property type="entry name" value="Restrct_endonuc-II-like"/>
</dbReference>
<accession>A0A210Q2L8</accession>
<dbReference type="InterPro" id="IPR011604">
    <property type="entry name" value="PDDEXK-like_dom_sf"/>
</dbReference>
<evidence type="ECO:0000313" key="3">
    <source>
        <dbReference type="Proteomes" id="UP000242188"/>
    </source>
</evidence>
<dbReference type="PANTHER" id="PTHR46609:SF8">
    <property type="entry name" value="YQAJ VIRAL RECOMBINASE DOMAIN-CONTAINING PROTEIN"/>
    <property type="match status" value="1"/>
</dbReference>
<dbReference type="AlphaFoldDB" id="A0A210Q2L8"/>
<gene>
    <name evidence="2" type="ORF">KP79_PYT01989</name>
</gene>
<reference evidence="2 3" key="1">
    <citation type="journal article" date="2017" name="Nat. Ecol. Evol.">
        <title>Scallop genome provides insights into evolution of bilaterian karyotype and development.</title>
        <authorList>
            <person name="Wang S."/>
            <person name="Zhang J."/>
            <person name="Jiao W."/>
            <person name="Li J."/>
            <person name="Xun X."/>
            <person name="Sun Y."/>
            <person name="Guo X."/>
            <person name="Huan P."/>
            <person name="Dong B."/>
            <person name="Zhang L."/>
            <person name="Hu X."/>
            <person name="Sun X."/>
            <person name="Wang J."/>
            <person name="Zhao C."/>
            <person name="Wang Y."/>
            <person name="Wang D."/>
            <person name="Huang X."/>
            <person name="Wang R."/>
            <person name="Lv J."/>
            <person name="Li Y."/>
            <person name="Zhang Z."/>
            <person name="Liu B."/>
            <person name="Lu W."/>
            <person name="Hui Y."/>
            <person name="Liang J."/>
            <person name="Zhou Z."/>
            <person name="Hou R."/>
            <person name="Li X."/>
            <person name="Liu Y."/>
            <person name="Li H."/>
            <person name="Ning X."/>
            <person name="Lin Y."/>
            <person name="Zhao L."/>
            <person name="Xing Q."/>
            <person name="Dou J."/>
            <person name="Li Y."/>
            <person name="Mao J."/>
            <person name="Guo H."/>
            <person name="Dou H."/>
            <person name="Li T."/>
            <person name="Mu C."/>
            <person name="Jiang W."/>
            <person name="Fu Q."/>
            <person name="Fu X."/>
            <person name="Miao Y."/>
            <person name="Liu J."/>
            <person name="Yu Q."/>
            <person name="Li R."/>
            <person name="Liao H."/>
            <person name="Li X."/>
            <person name="Kong Y."/>
            <person name="Jiang Z."/>
            <person name="Chourrout D."/>
            <person name="Li R."/>
            <person name="Bao Z."/>
        </authorList>
    </citation>
    <scope>NUCLEOTIDE SEQUENCE [LARGE SCALE GENOMIC DNA]</scope>
    <source>
        <strain evidence="2 3">PY_sf001</strain>
    </source>
</reference>
<dbReference type="PANTHER" id="PTHR46609">
    <property type="entry name" value="EXONUCLEASE, PHAGE-TYPE/RECB, C-TERMINAL DOMAIN-CONTAINING PROTEIN"/>
    <property type="match status" value="1"/>
</dbReference>
<dbReference type="GO" id="GO:0006281">
    <property type="term" value="P:DNA repair"/>
    <property type="evidence" value="ECO:0007669"/>
    <property type="project" value="UniProtKB-ARBA"/>
</dbReference>
<dbReference type="Pfam" id="PF09588">
    <property type="entry name" value="YqaJ"/>
    <property type="match status" value="1"/>
</dbReference>
<dbReference type="SUPFAM" id="SSF52980">
    <property type="entry name" value="Restriction endonuclease-like"/>
    <property type="match status" value="1"/>
</dbReference>
<proteinExistence type="predicted"/>
<organism evidence="2 3">
    <name type="scientific">Mizuhopecten yessoensis</name>
    <name type="common">Japanese scallop</name>
    <name type="synonym">Patinopecten yessoensis</name>
    <dbReference type="NCBI Taxonomy" id="6573"/>
    <lineage>
        <taxon>Eukaryota</taxon>
        <taxon>Metazoa</taxon>
        <taxon>Spiralia</taxon>
        <taxon>Lophotrochozoa</taxon>
        <taxon>Mollusca</taxon>
        <taxon>Bivalvia</taxon>
        <taxon>Autobranchia</taxon>
        <taxon>Pteriomorphia</taxon>
        <taxon>Pectinida</taxon>
        <taxon>Pectinoidea</taxon>
        <taxon>Pectinidae</taxon>
        <taxon>Mizuhopecten</taxon>
    </lineage>
</organism>
<name>A0A210Q2L8_MIZYE</name>
<keyword evidence="3" id="KW-1185">Reference proteome</keyword>
<dbReference type="InterPro" id="IPR019080">
    <property type="entry name" value="YqaJ_viral_recombinase"/>
</dbReference>
<comment type="caution">
    <text evidence="2">The sequence shown here is derived from an EMBL/GenBank/DDBJ whole genome shotgun (WGS) entry which is preliminary data.</text>
</comment>
<dbReference type="InterPro" id="IPR051703">
    <property type="entry name" value="NF-kappa-B_Signaling_Reg"/>
</dbReference>
<dbReference type="EMBL" id="NEDP02005203">
    <property type="protein sequence ID" value="OWF42919.1"/>
    <property type="molecule type" value="Genomic_DNA"/>
</dbReference>
<evidence type="ECO:0000259" key="1">
    <source>
        <dbReference type="Pfam" id="PF09588"/>
    </source>
</evidence>
<protein>
    <recommendedName>
        <fullName evidence="1">YqaJ viral recombinase domain-containing protein</fullName>
    </recommendedName>
</protein>
<dbReference type="Proteomes" id="UP000242188">
    <property type="component" value="Unassembled WGS sequence"/>
</dbReference>
<dbReference type="Gene3D" id="3.90.320.10">
    <property type="match status" value="1"/>
</dbReference>
<feature type="domain" description="YqaJ viral recombinase" evidence="1">
    <location>
        <begin position="77"/>
        <end position="225"/>
    </location>
</feature>